<dbReference type="GO" id="GO:0016887">
    <property type="term" value="F:ATP hydrolysis activity"/>
    <property type="evidence" value="ECO:0007669"/>
    <property type="project" value="InterPro"/>
</dbReference>
<organism evidence="3 4">
    <name type="scientific">Corynebacterium variabile</name>
    <dbReference type="NCBI Taxonomy" id="1727"/>
    <lineage>
        <taxon>Bacteria</taxon>
        <taxon>Bacillati</taxon>
        <taxon>Actinomycetota</taxon>
        <taxon>Actinomycetes</taxon>
        <taxon>Mycobacteriales</taxon>
        <taxon>Corynebacteriaceae</taxon>
        <taxon>Corynebacterium</taxon>
    </lineage>
</organism>
<dbReference type="GO" id="GO:0006302">
    <property type="term" value="P:double-strand break repair"/>
    <property type="evidence" value="ECO:0007669"/>
    <property type="project" value="TreeGrafter"/>
</dbReference>
<dbReference type="AlphaFoldDB" id="A0A0X2NKU7"/>
<keyword evidence="4" id="KW-1185">Reference proteome</keyword>
<dbReference type="GO" id="GO:0000731">
    <property type="term" value="P:DNA synthesis involved in DNA repair"/>
    <property type="evidence" value="ECO:0007669"/>
    <property type="project" value="TreeGrafter"/>
</dbReference>
<dbReference type="GO" id="GO:0009432">
    <property type="term" value="P:SOS response"/>
    <property type="evidence" value="ECO:0007669"/>
    <property type="project" value="UniProtKB-KW"/>
</dbReference>
<dbReference type="GO" id="GO:0005524">
    <property type="term" value="F:ATP binding"/>
    <property type="evidence" value="ECO:0007669"/>
    <property type="project" value="InterPro"/>
</dbReference>
<evidence type="ECO:0000256" key="1">
    <source>
        <dbReference type="ARBA" id="ARBA00023236"/>
    </source>
</evidence>
<evidence type="ECO:0000313" key="3">
    <source>
        <dbReference type="EMBL" id="CUU65399.1"/>
    </source>
</evidence>
<dbReference type="SUPFAM" id="SSF52540">
    <property type="entry name" value="P-loop containing nucleoside triphosphate hydrolases"/>
    <property type="match status" value="1"/>
</dbReference>
<dbReference type="Pfam" id="PF13304">
    <property type="entry name" value="AAA_21"/>
    <property type="match status" value="1"/>
</dbReference>
<dbReference type="PANTHER" id="PTHR32182">
    <property type="entry name" value="DNA REPLICATION AND REPAIR PROTEIN RECF"/>
    <property type="match status" value="1"/>
</dbReference>
<protein>
    <submittedName>
        <fullName evidence="3">AAA domain</fullName>
    </submittedName>
</protein>
<dbReference type="PANTHER" id="PTHR32182:SF23">
    <property type="entry name" value="ATP BINDING PROTEIN"/>
    <property type="match status" value="1"/>
</dbReference>
<sequence>MISYYSSKRLWAHHNASRKTAVLTRSRTAGYDGCLSPLSSYKQLQDWVKAATLADFQQQSRQREVTGATGLGDRLRGIADAVDTVMKNEGWSGFHYDFAEEELAMFHPEHGDLLMTFLSDGVCAMAALTADLAQRCVRLNGHLGADAPRRTSGIVLIDEVDLHLHPAWQHQVLPALTEAFPRVQFVVSTHSPQVLSTVPQECIRSVFQDADGAWHAEEPQRLVKGLKSSVALQEIMDVDPVPAVPEARLIEEYTALIENGQQDSDEGRDVRHRLEEFYGPKHPVVADADRLIRFQRMKLRSQSAAPRREAEES</sequence>
<dbReference type="InterPro" id="IPR003959">
    <property type="entry name" value="ATPase_AAA_core"/>
</dbReference>
<dbReference type="EMBL" id="FAUH01000004">
    <property type="protein sequence ID" value="CUU65399.1"/>
    <property type="molecule type" value="Genomic_DNA"/>
</dbReference>
<keyword evidence="1" id="KW-0227">DNA damage</keyword>
<proteinExistence type="predicted"/>
<feature type="domain" description="ATPase AAA-type core" evidence="2">
    <location>
        <begin position="116"/>
        <end position="196"/>
    </location>
</feature>
<evidence type="ECO:0000313" key="4">
    <source>
        <dbReference type="Proteomes" id="UP000182498"/>
    </source>
</evidence>
<name>A0A0X2NKU7_9CORY</name>
<dbReference type="InterPro" id="IPR027417">
    <property type="entry name" value="P-loop_NTPase"/>
</dbReference>
<evidence type="ECO:0000259" key="2">
    <source>
        <dbReference type="Pfam" id="PF13304"/>
    </source>
</evidence>
<keyword evidence="1" id="KW-0742">SOS response</keyword>
<accession>A0A0X2NKU7</accession>
<reference evidence="4" key="1">
    <citation type="submission" date="2015-11" db="EMBL/GenBank/DDBJ databases">
        <authorList>
            <person name="Dugat-Bony E."/>
        </authorList>
    </citation>
    <scope>NUCLEOTIDE SEQUENCE [LARGE SCALE GENOMIC DNA]</scope>
    <source>
        <strain evidence="4">Mu292</strain>
    </source>
</reference>
<dbReference type="Gene3D" id="3.40.50.300">
    <property type="entry name" value="P-loop containing nucleotide triphosphate hydrolases"/>
    <property type="match status" value="1"/>
</dbReference>
<dbReference type="Proteomes" id="UP000182498">
    <property type="component" value="Unassembled WGS sequence"/>
</dbReference>
<gene>
    <name evidence="3" type="ORF">CVAR292_00718</name>
</gene>